<protein>
    <recommendedName>
        <fullName evidence="1">PCIF1 WW domain-containing protein</fullName>
    </recommendedName>
</protein>
<dbReference type="GO" id="GO:0032259">
    <property type="term" value="P:methylation"/>
    <property type="evidence" value="ECO:0007669"/>
    <property type="project" value="InterPro"/>
</dbReference>
<name>A0A6C0C6U4_9ZZZZ</name>
<dbReference type="InterPro" id="IPR039881">
    <property type="entry name" value="PCIF1-like"/>
</dbReference>
<dbReference type="PROSITE" id="PS00018">
    <property type="entry name" value="EF_HAND_1"/>
    <property type="match status" value="1"/>
</dbReference>
<sequence length="379" mass="44457">MYLSKKYKLETIRIKYWHVFLAKCVTEMTKILLNSNAEIQKYKLEQKILNYNTYIIGKCDLSSYVIFPKKICIIKYQSAFKDDILHNWQMSDDDFHVILEIFVLINHSCKRSIKKEVAEIDDSELEVTISQKDNVELVIDSKKFKISKKHFTRLQKIFTGDKKDINIMICILLTRYEYYGVMKEGICLSADDVYQFIFDNKLENDTLEAFAGTLNSNLPNYCSLFYDIEKIFGSKGSFLNMQLDTCNYEIIISNPPYITNVMDDSSDKLINFLELCNGFVIVVIPDWRSVAEYDADVNGQISINEHEQKRETVPYNNYAVLRNSNFFRNVICIGDYMYYNFFANSQKKIRDNVLFVILSSDKGNDLDKKFIDYMKQKIS</sequence>
<dbReference type="InterPro" id="IPR022035">
    <property type="entry name" value="PCIF1_WW"/>
</dbReference>
<dbReference type="EMBL" id="MN739352">
    <property type="protein sequence ID" value="QHT00067.1"/>
    <property type="molecule type" value="Genomic_DNA"/>
</dbReference>
<proteinExistence type="predicted"/>
<dbReference type="AlphaFoldDB" id="A0A6C0C6U4"/>
<dbReference type="GO" id="GO:0099122">
    <property type="term" value="F:RNA polymerase II C-terminal domain binding"/>
    <property type="evidence" value="ECO:0007669"/>
    <property type="project" value="InterPro"/>
</dbReference>
<evidence type="ECO:0000313" key="2">
    <source>
        <dbReference type="EMBL" id="QHT00067.1"/>
    </source>
</evidence>
<dbReference type="InterPro" id="IPR002052">
    <property type="entry name" value="DNA_methylase_N6_adenine_CS"/>
</dbReference>
<dbReference type="PROSITE" id="PS00092">
    <property type="entry name" value="N6_MTASE"/>
    <property type="match status" value="1"/>
</dbReference>
<accession>A0A6C0C6U4</accession>
<dbReference type="GO" id="GO:0003676">
    <property type="term" value="F:nucleic acid binding"/>
    <property type="evidence" value="ECO:0007669"/>
    <property type="project" value="InterPro"/>
</dbReference>
<dbReference type="PANTHER" id="PTHR21727:SF0">
    <property type="entry name" value="MRNA (2'-O-METHYLADENOSINE-N(6)-)-METHYLTRANSFERASE"/>
    <property type="match status" value="1"/>
</dbReference>
<dbReference type="Pfam" id="PF12237">
    <property type="entry name" value="PCIF1_WW"/>
    <property type="match status" value="1"/>
</dbReference>
<dbReference type="PANTHER" id="PTHR21727">
    <property type="entry name" value="PHOSPHORYLATED CTD INTERACTING FACTOR 1"/>
    <property type="match status" value="1"/>
</dbReference>
<evidence type="ECO:0000259" key="1">
    <source>
        <dbReference type="Pfam" id="PF12237"/>
    </source>
</evidence>
<organism evidence="2">
    <name type="scientific">viral metagenome</name>
    <dbReference type="NCBI Taxonomy" id="1070528"/>
    <lineage>
        <taxon>unclassified sequences</taxon>
        <taxon>metagenomes</taxon>
        <taxon>organismal metagenomes</taxon>
    </lineage>
</organism>
<feature type="domain" description="PCIF1 WW" evidence="1">
    <location>
        <begin position="159"/>
        <end position="293"/>
    </location>
</feature>
<dbReference type="InterPro" id="IPR018247">
    <property type="entry name" value="EF_Hand_1_Ca_BS"/>
</dbReference>
<reference evidence="2" key="1">
    <citation type="journal article" date="2020" name="Nature">
        <title>Giant virus diversity and host interactions through global metagenomics.</title>
        <authorList>
            <person name="Schulz F."/>
            <person name="Roux S."/>
            <person name="Paez-Espino D."/>
            <person name="Jungbluth S."/>
            <person name="Walsh D.A."/>
            <person name="Denef V.J."/>
            <person name="McMahon K.D."/>
            <person name="Konstantinidis K.T."/>
            <person name="Eloe-Fadrosh E.A."/>
            <person name="Kyrpides N.C."/>
            <person name="Woyke T."/>
        </authorList>
    </citation>
    <scope>NUCLEOTIDE SEQUENCE</scope>
    <source>
        <strain evidence="2">GVMAG-M-3300020192-26</strain>
    </source>
</reference>
<dbReference type="GO" id="GO:0016422">
    <property type="term" value="F:mRNA (2'-O-methyladenosine-N6-)-methyltransferase activity"/>
    <property type="evidence" value="ECO:0007669"/>
    <property type="project" value="InterPro"/>
</dbReference>